<reference evidence="2" key="1">
    <citation type="submission" date="2016-10" db="EMBL/GenBank/DDBJ databases">
        <authorList>
            <person name="Varghese N."/>
            <person name="Submissions S."/>
        </authorList>
    </citation>
    <scope>NUCLEOTIDE SEQUENCE [LARGE SCALE GENOMIC DNA]</scope>
    <source>
        <strain evidence="2">CGMCC 4.5579</strain>
    </source>
</reference>
<dbReference type="InterPro" id="IPR049975">
    <property type="entry name" value="SAV_915-like_dom"/>
</dbReference>
<keyword evidence="2" id="KW-1185">Reference proteome</keyword>
<dbReference type="STRING" id="587909.SAMN05421810_105206"/>
<organism evidence="1 2">
    <name type="scientific">Amycolatopsis arida</name>
    <dbReference type="NCBI Taxonomy" id="587909"/>
    <lineage>
        <taxon>Bacteria</taxon>
        <taxon>Bacillati</taxon>
        <taxon>Actinomycetota</taxon>
        <taxon>Actinomycetes</taxon>
        <taxon>Pseudonocardiales</taxon>
        <taxon>Pseudonocardiaceae</taxon>
        <taxon>Amycolatopsis</taxon>
    </lineage>
</organism>
<protein>
    <recommendedName>
        <fullName evidence="3">SseB protein N-terminal domain-containing protein</fullName>
    </recommendedName>
</protein>
<dbReference type="RefSeq" id="WP_243859580.1">
    <property type="nucleotide sequence ID" value="NZ_FOWW01000005.1"/>
</dbReference>
<evidence type="ECO:0000313" key="2">
    <source>
        <dbReference type="Proteomes" id="UP000198727"/>
    </source>
</evidence>
<proteinExistence type="predicted"/>
<accession>A0A1I5WPQ6</accession>
<dbReference type="EMBL" id="FOWW01000005">
    <property type="protein sequence ID" value="SFQ21567.1"/>
    <property type="molecule type" value="Genomic_DNA"/>
</dbReference>
<sequence>MSENATTREPTPIPPDFPPVVYLPCATPAADPAEAVVEMRRTRDGRMALLAYSALDRLKYCCGEQQPWMVVPTPMLDQIQRARPFELLLLDVVIPAEHRHGAHDA</sequence>
<evidence type="ECO:0008006" key="3">
    <source>
        <dbReference type="Google" id="ProtNLM"/>
    </source>
</evidence>
<dbReference type="AlphaFoldDB" id="A0A1I5WPQ6"/>
<name>A0A1I5WPQ6_9PSEU</name>
<dbReference type="NCBIfam" id="NF042914">
    <property type="entry name" value="SAV915_dom"/>
    <property type="match status" value="1"/>
</dbReference>
<dbReference type="Proteomes" id="UP000198727">
    <property type="component" value="Unassembled WGS sequence"/>
</dbReference>
<gene>
    <name evidence="1" type="ORF">SAMN05421810_105206</name>
</gene>
<evidence type="ECO:0000313" key="1">
    <source>
        <dbReference type="EMBL" id="SFQ21567.1"/>
    </source>
</evidence>